<gene>
    <name evidence="2" type="ORF">ACFFF7_05370</name>
</gene>
<dbReference type="RefSeq" id="WP_379480326.1">
    <property type="nucleotide sequence ID" value="NZ_JBHLTL010000001.1"/>
</dbReference>
<keyword evidence="1" id="KW-0732">Signal</keyword>
<evidence type="ECO:0000256" key="1">
    <source>
        <dbReference type="SAM" id="SignalP"/>
    </source>
</evidence>
<feature type="signal peptide" evidence="1">
    <location>
        <begin position="1"/>
        <end position="24"/>
    </location>
</feature>
<proteinExistence type="predicted"/>
<protein>
    <submittedName>
        <fullName evidence="2">Uncharacterized protein</fullName>
    </submittedName>
</protein>
<evidence type="ECO:0000313" key="3">
    <source>
        <dbReference type="Proteomes" id="UP001589943"/>
    </source>
</evidence>
<sequence>MLTLRKAAILAASLSLACATPAFADDAYPVEPGDYVSVSMISIDDGHDLDYLNYLSGLWRRNQDYAKAQGWITGYEILSNDDKRPGEPDLYLVVRFKNFADTAEGKRRSDLMRAQMKMTDAEMQAASADRAKYRHQMGSQLLRALVWKK</sequence>
<evidence type="ECO:0000313" key="2">
    <source>
        <dbReference type="EMBL" id="MFC0588837.1"/>
    </source>
</evidence>
<accession>A0ABV6PHG7</accession>
<dbReference type="EMBL" id="JBHLTL010000001">
    <property type="protein sequence ID" value="MFC0588837.1"/>
    <property type="molecule type" value="Genomic_DNA"/>
</dbReference>
<name>A0ABV6PHG7_9SPHN</name>
<feature type="chain" id="PRO_5045258292" evidence="1">
    <location>
        <begin position="25"/>
        <end position="149"/>
    </location>
</feature>
<dbReference type="PROSITE" id="PS51257">
    <property type="entry name" value="PROKAR_LIPOPROTEIN"/>
    <property type="match status" value="1"/>
</dbReference>
<organism evidence="2 3">
    <name type="scientific">Novosphingobium aquiterrae</name>
    <dbReference type="NCBI Taxonomy" id="624388"/>
    <lineage>
        <taxon>Bacteria</taxon>
        <taxon>Pseudomonadati</taxon>
        <taxon>Pseudomonadota</taxon>
        <taxon>Alphaproteobacteria</taxon>
        <taxon>Sphingomonadales</taxon>
        <taxon>Sphingomonadaceae</taxon>
        <taxon>Novosphingobium</taxon>
    </lineage>
</organism>
<dbReference type="Proteomes" id="UP001589943">
    <property type="component" value="Unassembled WGS sequence"/>
</dbReference>
<reference evidence="2 3" key="1">
    <citation type="submission" date="2024-09" db="EMBL/GenBank/DDBJ databases">
        <authorList>
            <person name="Sun Q."/>
            <person name="Mori K."/>
        </authorList>
    </citation>
    <scope>NUCLEOTIDE SEQUENCE [LARGE SCALE GENOMIC DNA]</scope>
    <source>
        <strain evidence="2 3">NCAIM B.02537</strain>
    </source>
</reference>
<keyword evidence="3" id="KW-1185">Reference proteome</keyword>
<comment type="caution">
    <text evidence="2">The sequence shown here is derived from an EMBL/GenBank/DDBJ whole genome shotgun (WGS) entry which is preliminary data.</text>
</comment>